<dbReference type="Pfam" id="PF13516">
    <property type="entry name" value="LRR_6"/>
    <property type="match status" value="1"/>
</dbReference>
<keyword evidence="5" id="KW-0732">Signal</keyword>
<evidence type="ECO:0000256" key="4">
    <source>
        <dbReference type="ARBA" id="ARBA00022692"/>
    </source>
</evidence>
<dbReference type="GO" id="GO:0016020">
    <property type="term" value="C:membrane"/>
    <property type="evidence" value="ECO:0007669"/>
    <property type="project" value="UniProtKB-SubCell"/>
</dbReference>
<keyword evidence="4" id="KW-0812">Transmembrane</keyword>
<keyword evidence="8" id="KW-0472">Membrane</keyword>
<dbReference type="AlphaFoldDB" id="A0A6P6B9A6"/>
<dbReference type="PANTHER" id="PTHR48062">
    <property type="entry name" value="RECEPTOR-LIKE PROTEIN 14"/>
    <property type="match status" value="1"/>
</dbReference>
<dbReference type="InterPro" id="IPR051502">
    <property type="entry name" value="RLP_Defense_Trigger"/>
</dbReference>
<evidence type="ECO:0000256" key="6">
    <source>
        <dbReference type="ARBA" id="ARBA00022737"/>
    </source>
</evidence>
<evidence type="ECO:0000256" key="9">
    <source>
        <dbReference type="ARBA" id="ARBA00023170"/>
    </source>
</evidence>
<evidence type="ECO:0000256" key="2">
    <source>
        <dbReference type="ARBA" id="ARBA00009592"/>
    </source>
</evidence>
<sequence length="578" mass="64958">MEKLARQPVCDHVKAKSLKQDLKREKEFWRCQSRVQRLQAGDKKTNLGVFTNLEELDMSYNDLTEFVACKDGVFTNGSIPLLLKLVEAFPSVKTFYLLENYLNKTMVAQDQELHVRSNVKEIFLGGSYLDNNILQSIGVFTSLKTLSLSNCGFSGSLPNQGWCDLRNLKSLDISRNALEGILPYCLGNLTSLLQLDISYNQFTGNLTPLANLSSLGFVFLSRNHFQISMPFLANLPNLKFLLGDENKMVVEPDSFHTSIPKFQLNFISLSKCTTDKGLSLQPLKFLYYQYDLRYVDLSYNYFSGTVPLWLLENNTKLENLFLLGNSFTGPLLLPQLPNPNVSVIDISNNKLQGQILTNICSSFPNLERLFLSKNAFEGNIPPCLSGMNTLSILDLSDNHLSGRVPEKLIMRSSLDILRLSNNNLNGKIVPMMFINTSKLSKLYLDGNNFAGEIPDIDVFATDFSYSSLEDIDLSNNSFNGKLPRWKGNVPSLERLALSNNHFEGSIPMELCNLYELEFLELSQNNLSGSIPSCFNSPYLRHVHLKRNILNGPLTLAFNSSSLVTLDLRGNNLTGDIPK</sequence>
<name>A0A6P6B9A6_DURZI</name>
<dbReference type="InterPro" id="IPR003591">
    <property type="entry name" value="Leu-rich_rpt_typical-subtyp"/>
</dbReference>
<dbReference type="KEGG" id="dzi:111315860"/>
<dbReference type="OrthoDB" id="4691307at2759"/>
<keyword evidence="10" id="KW-0325">Glycoprotein</keyword>
<keyword evidence="6" id="KW-0677">Repeat</keyword>
<organism evidence="11 12">
    <name type="scientific">Durio zibethinus</name>
    <name type="common">Durian</name>
    <dbReference type="NCBI Taxonomy" id="66656"/>
    <lineage>
        <taxon>Eukaryota</taxon>
        <taxon>Viridiplantae</taxon>
        <taxon>Streptophyta</taxon>
        <taxon>Embryophyta</taxon>
        <taxon>Tracheophyta</taxon>
        <taxon>Spermatophyta</taxon>
        <taxon>Magnoliopsida</taxon>
        <taxon>eudicotyledons</taxon>
        <taxon>Gunneridae</taxon>
        <taxon>Pentapetalae</taxon>
        <taxon>rosids</taxon>
        <taxon>malvids</taxon>
        <taxon>Malvales</taxon>
        <taxon>Malvaceae</taxon>
        <taxon>Helicteroideae</taxon>
        <taxon>Durio</taxon>
    </lineage>
</organism>
<dbReference type="Proteomes" id="UP000515121">
    <property type="component" value="Unplaced"/>
</dbReference>
<evidence type="ECO:0000256" key="8">
    <source>
        <dbReference type="ARBA" id="ARBA00023136"/>
    </source>
</evidence>
<evidence type="ECO:0000256" key="10">
    <source>
        <dbReference type="ARBA" id="ARBA00023180"/>
    </source>
</evidence>
<proteinExistence type="inferred from homology"/>
<keyword evidence="3" id="KW-0433">Leucine-rich repeat</keyword>
<dbReference type="SMART" id="SM00369">
    <property type="entry name" value="LRR_TYP"/>
    <property type="match status" value="4"/>
</dbReference>
<dbReference type="Gene3D" id="3.80.10.10">
    <property type="entry name" value="Ribonuclease Inhibitor"/>
    <property type="match status" value="3"/>
</dbReference>
<evidence type="ECO:0000256" key="3">
    <source>
        <dbReference type="ARBA" id="ARBA00022614"/>
    </source>
</evidence>
<dbReference type="Pfam" id="PF00560">
    <property type="entry name" value="LRR_1"/>
    <property type="match status" value="7"/>
</dbReference>
<evidence type="ECO:0000256" key="7">
    <source>
        <dbReference type="ARBA" id="ARBA00022989"/>
    </source>
</evidence>
<evidence type="ECO:0000256" key="1">
    <source>
        <dbReference type="ARBA" id="ARBA00004479"/>
    </source>
</evidence>
<keyword evidence="11" id="KW-1185">Reference proteome</keyword>
<comment type="similarity">
    <text evidence="2">Belongs to the RLP family.</text>
</comment>
<comment type="subcellular location">
    <subcellularLocation>
        <location evidence="1">Membrane</location>
        <topology evidence="1">Single-pass type I membrane protein</topology>
    </subcellularLocation>
</comment>
<dbReference type="PANTHER" id="PTHR48062:SF37">
    <property type="entry name" value="LRR RECEPTOR-LIKE SERINE_THREONINE-PROTEIN KINASE FLS2"/>
    <property type="match status" value="1"/>
</dbReference>
<dbReference type="FunFam" id="3.80.10.10:FF:000041">
    <property type="entry name" value="LRR receptor-like serine/threonine-protein kinase ERECTA"/>
    <property type="match status" value="2"/>
</dbReference>
<dbReference type="SUPFAM" id="SSF52058">
    <property type="entry name" value="L domain-like"/>
    <property type="match status" value="2"/>
</dbReference>
<reference evidence="12" key="1">
    <citation type="submission" date="2025-08" db="UniProtKB">
        <authorList>
            <consortium name="RefSeq"/>
        </authorList>
    </citation>
    <scope>IDENTIFICATION</scope>
    <source>
        <tissue evidence="12">Fruit stalk</tissue>
    </source>
</reference>
<dbReference type="Pfam" id="PF13855">
    <property type="entry name" value="LRR_8"/>
    <property type="match status" value="1"/>
</dbReference>
<evidence type="ECO:0000313" key="11">
    <source>
        <dbReference type="Proteomes" id="UP000515121"/>
    </source>
</evidence>
<evidence type="ECO:0000256" key="5">
    <source>
        <dbReference type="ARBA" id="ARBA00022729"/>
    </source>
</evidence>
<protein>
    <submittedName>
        <fullName evidence="12">Probable leucine-rich repeat receptor-like protein kinase At1g35710</fullName>
    </submittedName>
</protein>
<dbReference type="InterPro" id="IPR032675">
    <property type="entry name" value="LRR_dom_sf"/>
</dbReference>
<dbReference type="GeneID" id="111315860"/>
<accession>A0A6P6B9A6</accession>
<dbReference type="RefSeq" id="XP_022773610.1">
    <property type="nucleotide sequence ID" value="XM_022917875.1"/>
</dbReference>
<keyword evidence="7" id="KW-1133">Transmembrane helix</keyword>
<gene>
    <name evidence="12" type="primary">LOC111315860</name>
</gene>
<evidence type="ECO:0000313" key="12">
    <source>
        <dbReference type="RefSeq" id="XP_022773610.1"/>
    </source>
</evidence>
<keyword evidence="9" id="KW-0675">Receptor</keyword>
<dbReference type="InterPro" id="IPR001611">
    <property type="entry name" value="Leu-rich_rpt"/>
</dbReference>